<organism evidence="1">
    <name type="scientific">Arundo donax</name>
    <name type="common">Giant reed</name>
    <name type="synonym">Donax arundinaceus</name>
    <dbReference type="NCBI Taxonomy" id="35708"/>
    <lineage>
        <taxon>Eukaryota</taxon>
        <taxon>Viridiplantae</taxon>
        <taxon>Streptophyta</taxon>
        <taxon>Embryophyta</taxon>
        <taxon>Tracheophyta</taxon>
        <taxon>Spermatophyta</taxon>
        <taxon>Magnoliopsida</taxon>
        <taxon>Liliopsida</taxon>
        <taxon>Poales</taxon>
        <taxon>Poaceae</taxon>
        <taxon>PACMAD clade</taxon>
        <taxon>Arundinoideae</taxon>
        <taxon>Arundineae</taxon>
        <taxon>Arundo</taxon>
    </lineage>
</organism>
<sequence>MFHSASLL</sequence>
<reference evidence="1" key="1">
    <citation type="submission" date="2014-09" db="EMBL/GenBank/DDBJ databases">
        <authorList>
            <person name="Magalhaes I.L.F."/>
            <person name="Oliveira U."/>
            <person name="Santos F.R."/>
            <person name="Vidigal T.H.D.A."/>
            <person name="Brescovit A.D."/>
            <person name="Santos A.J."/>
        </authorList>
    </citation>
    <scope>NUCLEOTIDE SEQUENCE</scope>
    <source>
        <tissue evidence="1">Shoot tissue taken approximately 20 cm above the soil surface</tissue>
    </source>
</reference>
<protein>
    <submittedName>
        <fullName evidence="1">Uncharacterized protein</fullName>
    </submittedName>
</protein>
<evidence type="ECO:0000313" key="1">
    <source>
        <dbReference type="EMBL" id="JAD46003.1"/>
    </source>
</evidence>
<name>A0A0A9A7S2_ARUDO</name>
<reference evidence="1" key="2">
    <citation type="journal article" date="2015" name="Data Brief">
        <title>Shoot transcriptome of the giant reed, Arundo donax.</title>
        <authorList>
            <person name="Barrero R.A."/>
            <person name="Guerrero F.D."/>
            <person name="Moolhuijzen P."/>
            <person name="Goolsby J.A."/>
            <person name="Tidwell J."/>
            <person name="Bellgard S.E."/>
            <person name="Bellgard M.I."/>
        </authorList>
    </citation>
    <scope>NUCLEOTIDE SEQUENCE</scope>
    <source>
        <tissue evidence="1">Shoot tissue taken approximately 20 cm above the soil surface</tissue>
    </source>
</reference>
<proteinExistence type="predicted"/>
<accession>A0A0A9A7S2</accession>
<dbReference type="EMBL" id="GBRH01251892">
    <property type="protein sequence ID" value="JAD46003.1"/>
    <property type="molecule type" value="Transcribed_RNA"/>
</dbReference>